<keyword evidence="13" id="KW-1185">Reference proteome</keyword>
<organism evidence="13">
    <name type="scientific">Harpegnathos saltator</name>
    <name type="common">Jerdon's jumping ant</name>
    <dbReference type="NCBI Taxonomy" id="610380"/>
    <lineage>
        <taxon>Eukaryota</taxon>
        <taxon>Metazoa</taxon>
        <taxon>Ecdysozoa</taxon>
        <taxon>Arthropoda</taxon>
        <taxon>Hexapoda</taxon>
        <taxon>Insecta</taxon>
        <taxon>Pterygota</taxon>
        <taxon>Neoptera</taxon>
        <taxon>Endopterygota</taxon>
        <taxon>Hymenoptera</taxon>
        <taxon>Apocrita</taxon>
        <taxon>Aculeata</taxon>
        <taxon>Formicoidea</taxon>
        <taxon>Formicidae</taxon>
        <taxon>Ponerinae</taxon>
        <taxon>Ponerini</taxon>
        <taxon>Harpegnathos</taxon>
    </lineage>
</organism>
<dbReference type="CDD" id="cd00553">
    <property type="entry name" value="NAD_synthase"/>
    <property type="match status" value="1"/>
</dbReference>
<dbReference type="OrthoDB" id="2020662at2759"/>
<dbReference type="STRING" id="610380.E2BGL8"/>
<dbReference type="PANTHER" id="PTHR23090">
    <property type="entry name" value="NH 3 /GLUTAMINE-DEPENDENT NAD + SYNTHETASE"/>
    <property type="match status" value="1"/>
</dbReference>
<evidence type="ECO:0000256" key="9">
    <source>
        <dbReference type="ARBA" id="ARBA00030681"/>
    </source>
</evidence>
<keyword evidence="5" id="KW-0436">Ligase</keyword>
<dbReference type="InterPro" id="IPR022310">
    <property type="entry name" value="NAD/GMP_synthase"/>
</dbReference>
<dbReference type="InterPro" id="IPR014729">
    <property type="entry name" value="Rossmann-like_a/b/a_fold"/>
</dbReference>
<name>E2BGL8_HARSA</name>
<feature type="domain" description="CN hydrolase" evidence="11">
    <location>
        <begin position="5"/>
        <end position="275"/>
    </location>
</feature>
<comment type="pathway">
    <text evidence="1">Cofactor biosynthesis; NAD(+) biosynthesis; NAD(+) from deamido-NAD(+) (L-Gln route): step 1/1.</text>
</comment>
<keyword evidence="8" id="KW-0520">NAD</keyword>
<dbReference type="InterPro" id="IPR014445">
    <property type="entry name" value="Gln-dep_NAD_synthase"/>
</dbReference>
<dbReference type="PIRSF" id="PIRSF006630">
    <property type="entry name" value="NADS_GAT"/>
    <property type="match status" value="1"/>
</dbReference>
<comment type="catalytic activity">
    <reaction evidence="10">
        <text>deamido-NAD(+) + L-glutamine + ATP + H2O = L-glutamate + AMP + diphosphate + NAD(+) + H(+)</text>
        <dbReference type="Rhea" id="RHEA:24384"/>
        <dbReference type="ChEBI" id="CHEBI:15377"/>
        <dbReference type="ChEBI" id="CHEBI:15378"/>
        <dbReference type="ChEBI" id="CHEBI:29985"/>
        <dbReference type="ChEBI" id="CHEBI:30616"/>
        <dbReference type="ChEBI" id="CHEBI:33019"/>
        <dbReference type="ChEBI" id="CHEBI:57540"/>
        <dbReference type="ChEBI" id="CHEBI:58359"/>
        <dbReference type="ChEBI" id="CHEBI:58437"/>
        <dbReference type="ChEBI" id="CHEBI:456215"/>
        <dbReference type="EC" id="6.3.5.1"/>
    </reaction>
</comment>
<dbReference type="Gene3D" id="3.40.50.620">
    <property type="entry name" value="HUPs"/>
    <property type="match status" value="2"/>
</dbReference>
<dbReference type="InterPro" id="IPR003010">
    <property type="entry name" value="C-N_Hydrolase"/>
</dbReference>
<dbReference type="Pfam" id="PF02540">
    <property type="entry name" value="NAD_synthase"/>
    <property type="match status" value="1"/>
</dbReference>
<evidence type="ECO:0000256" key="4">
    <source>
        <dbReference type="ARBA" id="ARBA00017309"/>
    </source>
</evidence>
<evidence type="ECO:0000313" key="12">
    <source>
        <dbReference type="EMBL" id="EFN85146.1"/>
    </source>
</evidence>
<comment type="similarity">
    <text evidence="2">In the C-terminal section; belongs to the NAD synthetase family.</text>
</comment>
<dbReference type="GO" id="GO:0005737">
    <property type="term" value="C:cytoplasm"/>
    <property type="evidence" value="ECO:0007669"/>
    <property type="project" value="InterPro"/>
</dbReference>
<evidence type="ECO:0000256" key="6">
    <source>
        <dbReference type="ARBA" id="ARBA00022741"/>
    </source>
</evidence>
<proteinExistence type="inferred from homology"/>
<keyword evidence="6" id="KW-0547">Nucleotide-binding</keyword>
<dbReference type="InterPro" id="IPR036526">
    <property type="entry name" value="C-N_Hydrolase_sf"/>
</dbReference>
<dbReference type="Gene3D" id="3.60.110.10">
    <property type="entry name" value="Carbon-nitrogen hydrolase"/>
    <property type="match status" value="1"/>
</dbReference>
<dbReference type="NCBIfam" id="TIGR00552">
    <property type="entry name" value="nadE"/>
    <property type="match status" value="1"/>
</dbReference>
<dbReference type="InterPro" id="IPR003694">
    <property type="entry name" value="NAD_synthase"/>
</dbReference>
<dbReference type="Proteomes" id="UP000008237">
    <property type="component" value="Unassembled WGS sequence"/>
</dbReference>
<dbReference type="GO" id="GO:0009435">
    <property type="term" value="P:NAD+ biosynthetic process"/>
    <property type="evidence" value="ECO:0007669"/>
    <property type="project" value="UniProtKB-UniPathway"/>
</dbReference>
<evidence type="ECO:0000259" key="11">
    <source>
        <dbReference type="PROSITE" id="PS50263"/>
    </source>
</evidence>
<dbReference type="SUPFAM" id="SSF56317">
    <property type="entry name" value="Carbon-nitrogen hydrolase"/>
    <property type="match status" value="1"/>
</dbReference>
<dbReference type="GO" id="GO:0003952">
    <property type="term" value="F:NAD+ synthase (glutamine-hydrolyzing) activity"/>
    <property type="evidence" value="ECO:0007669"/>
    <property type="project" value="UniProtKB-EC"/>
</dbReference>
<dbReference type="PROSITE" id="PS50263">
    <property type="entry name" value="CN_HYDROLASE"/>
    <property type="match status" value="1"/>
</dbReference>
<dbReference type="OMA" id="TSQEVCN"/>
<dbReference type="UniPathway" id="UPA00253">
    <property type="reaction ID" value="UER00334"/>
</dbReference>
<dbReference type="GO" id="GO:0005524">
    <property type="term" value="F:ATP binding"/>
    <property type="evidence" value="ECO:0007669"/>
    <property type="project" value="UniProtKB-KW"/>
</dbReference>
<protein>
    <recommendedName>
        <fullName evidence="4">Glutamine-dependent NAD(+) synthetase</fullName>
        <ecNumber evidence="3">6.3.5.1</ecNumber>
    </recommendedName>
    <alternativeName>
        <fullName evidence="9">NAD(+) synthase [glutamine-hydrolyzing]</fullName>
    </alternativeName>
</protein>
<sequence>MGRTVTVAVCTLNQWAMDFDGNHRRILQSIQEAKEAGATYRSGPELEICGYSCEDHFHESDTLLHCWEVLASLLKSSVCEDMLIDVGMPVMHKNVTYNCRVAFLNQRLLLIRPKMRLCEDGNYRESRWFSPWTKARTVEDYFLPRMISQITGQSVVPFGDAVIATIDTCVGFEICEELWHPNSNHIPMSLDGVEIIANGSGSYFELRKAYVTVDLVKSATFKAGGCYMFSNLRGCDGNRLYFNGGSSIALNGCILSRGRQFALEEVEVIVASFDLEDIRHYRNGIRSRSHAAAASENFPRVKVEFALTSANLLWSPPPPNASLDLSDDDDNNSQLNFESPEEEIAMAPACWLWDYLRRAYQGGFFLPLSGGVDSSASACIVYSMCQMIFDTINRGDIQVLADVRKIVGDSEYTPASAKELCNLILVTCYMGTENSSAETKARAAELANQLGSYHHGVVIDSAVSAVLGIFQQVSRVLPKFRMHGGSPRENVALQNVQARLRMVIAYLFAQLILWVRGRPGGLLVLGSSNVDEALRGYLTKYDCSSADINPIGGISKSDLKKFLVYFRQKYGISALDDILQAPPTAELEPLQEGQLAQLDEVDMGMTYKELSIFGRLRKQNCAGPFSMFCRLVHLWDHISPKEVSMRGFTSCPTAPPCVIRFILHSGTKLNRLHWKLSGYRSGTRWERGKQKDYKTVADKVKHFYRCYAIHRHKMTVLTPSCHAETYSPDDNRFDHRPFLYNHTWKWQFAAIDEQVKRLSNEKKPYRVSTPRHPGPKVLNTTKQLSFSSLSIADTTLLDAEASSEADGSNMNNKRQALVVFTYVHTLEEIIL</sequence>
<dbReference type="SUPFAM" id="SSF52402">
    <property type="entry name" value="Adenine nucleotide alpha hydrolases-like"/>
    <property type="match status" value="1"/>
</dbReference>
<dbReference type="FunCoup" id="E2BGL8">
    <property type="interactions" value="1225"/>
</dbReference>
<dbReference type="Pfam" id="PF00795">
    <property type="entry name" value="CN_hydrolase"/>
    <property type="match status" value="1"/>
</dbReference>
<keyword evidence="7" id="KW-0067">ATP-binding</keyword>
<dbReference type="CDD" id="cd07570">
    <property type="entry name" value="GAT_Gln-NAD-synth"/>
    <property type="match status" value="1"/>
</dbReference>
<reference evidence="12 13" key="1">
    <citation type="journal article" date="2010" name="Science">
        <title>Genomic comparison of the ants Camponotus floridanus and Harpegnathos saltator.</title>
        <authorList>
            <person name="Bonasio R."/>
            <person name="Zhang G."/>
            <person name="Ye C."/>
            <person name="Mutti N.S."/>
            <person name="Fang X."/>
            <person name="Qin N."/>
            <person name="Donahue G."/>
            <person name="Yang P."/>
            <person name="Li Q."/>
            <person name="Li C."/>
            <person name="Zhang P."/>
            <person name="Huang Z."/>
            <person name="Berger S.L."/>
            <person name="Reinberg D."/>
            <person name="Wang J."/>
            <person name="Liebig J."/>
        </authorList>
    </citation>
    <scope>NUCLEOTIDE SEQUENCE [LARGE SCALE GENOMIC DNA]</scope>
    <source>
        <strain evidence="12 13">R22 G/1</strain>
    </source>
</reference>
<dbReference type="FunFam" id="3.60.110.10:FF:000003">
    <property type="entry name" value="Glutamine-dependent NAD(+) synthetase"/>
    <property type="match status" value="1"/>
</dbReference>
<dbReference type="EMBL" id="GL448193">
    <property type="protein sequence ID" value="EFN85146.1"/>
    <property type="molecule type" value="Genomic_DNA"/>
</dbReference>
<gene>
    <name evidence="12" type="ORF">EAI_01230</name>
</gene>
<evidence type="ECO:0000256" key="3">
    <source>
        <dbReference type="ARBA" id="ARBA00012743"/>
    </source>
</evidence>
<dbReference type="InParanoid" id="E2BGL8"/>
<dbReference type="FunFam" id="3.40.50.620:FF:000036">
    <property type="entry name" value="Glutamine-dependent NAD(+) synthetase"/>
    <property type="match status" value="1"/>
</dbReference>
<accession>E2BGL8</accession>
<evidence type="ECO:0000256" key="1">
    <source>
        <dbReference type="ARBA" id="ARBA00005188"/>
    </source>
</evidence>
<evidence type="ECO:0000256" key="10">
    <source>
        <dbReference type="ARBA" id="ARBA00052340"/>
    </source>
</evidence>
<evidence type="ECO:0000313" key="13">
    <source>
        <dbReference type="Proteomes" id="UP000008237"/>
    </source>
</evidence>
<dbReference type="PANTHER" id="PTHR23090:SF9">
    <property type="entry name" value="GLUTAMINE-DEPENDENT NAD(+) SYNTHETASE"/>
    <property type="match status" value="1"/>
</dbReference>
<dbReference type="HAMAP" id="MF_02090">
    <property type="entry name" value="NadE_glutamine_dep"/>
    <property type="match status" value="1"/>
</dbReference>
<dbReference type="GO" id="GO:0004359">
    <property type="term" value="F:glutaminase activity"/>
    <property type="evidence" value="ECO:0007669"/>
    <property type="project" value="InterPro"/>
</dbReference>
<evidence type="ECO:0000256" key="5">
    <source>
        <dbReference type="ARBA" id="ARBA00022598"/>
    </source>
</evidence>
<dbReference type="EC" id="6.3.5.1" evidence="3"/>
<evidence type="ECO:0000256" key="8">
    <source>
        <dbReference type="ARBA" id="ARBA00023027"/>
    </source>
</evidence>
<dbReference type="AlphaFoldDB" id="E2BGL8"/>
<evidence type="ECO:0000256" key="2">
    <source>
        <dbReference type="ARBA" id="ARBA00007145"/>
    </source>
</evidence>
<evidence type="ECO:0000256" key="7">
    <source>
        <dbReference type="ARBA" id="ARBA00022840"/>
    </source>
</evidence>